<keyword evidence="7" id="KW-0482">Metalloprotease</keyword>
<evidence type="ECO:0000256" key="5">
    <source>
        <dbReference type="ARBA" id="ARBA00022801"/>
    </source>
</evidence>
<dbReference type="Pfam" id="PF05572">
    <property type="entry name" value="Peptidase_M43"/>
    <property type="match status" value="1"/>
</dbReference>
<evidence type="ECO:0000259" key="9">
    <source>
        <dbReference type="Pfam" id="PF05572"/>
    </source>
</evidence>
<keyword evidence="5" id="KW-0378">Hydrolase</keyword>
<reference evidence="10 11" key="1">
    <citation type="journal article" date="2018" name="Nat. Ecol. Evol.">
        <title>Pezizomycetes genomes reveal the molecular basis of ectomycorrhizal truffle lifestyle.</title>
        <authorList>
            <person name="Murat C."/>
            <person name="Payen T."/>
            <person name="Noel B."/>
            <person name="Kuo A."/>
            <person name="Morin E."/>
            <person name="Chen J."/>
            <person name="Kohler A."/>
            <person name="Krizsan K."/>
            <person name="Balestrini R."/>
            <person name="Da Silva C."/>
            <person name="Montanini B."/>
            <person name="Hainaut M."/>
            <person name="Levati E."/>
            <person name="Barry K.W."/>
            <person name="Belfiori B."/>
            <person name="Cichocki N."/>
            <person name="Clum A."/>
            <person name="Dockter R.B."/>
            <person name="Fauchery L."/>
            <person name="Guy J."/>
            <person name="Iotti M."/>
            <person name="Le Tacon F."/>
            <person name="Lindquist E.A."/>
            <person name="Lipzen A."/>
            <person name="Malagnac F."/>
            <person name="Mello A."/>
            <person name="Molinier V."/>
            <person name="Miyauchi S."/>
            <person name="Poulain J."/>
            <person name="Riccioni C."/>
            <person name="Rubini A."/>
            <person name="Sitrit Y."/>
            <person name="Splivallo R."/>
            <person name="Traeger S."/>
            <person name="Wang M."/>
            <person name="Zifcakova L."/>
            <person name="Wipf D."/>
            <person name="Zambonelli A."/>
            <person name="Paolocci F."/>
            <person name="Nowrousian M."/>
            <person name="Ottonello S."/>
            <person name="Baldrian P."/>
            <person name="Spatafora J.W."/>
            <person name="Henrissat B."/>
            <person name="Nagy L.G."/>
            <person name="Aury J.M."/>
            <person name="Wincker P."/>
            <person name="Grigoriev I.V."/>
            <person name="Bonfante P."/>
            <person name="Martin F.M."/>
        </authorList>
    </citation>
    <scope>NUCLEOTIDE SEQUENCE [LARGE SCALE GENOMIC DNA]</scope>
    <source>
        <strain evidence="10 11">RN42</strain>
    </source>
</reference>
<evidence type="ECO:0000256" key="8">
    <source>
        <dbReference type="ARBA" id="ARBA00023157"/>
    </source>
</evidence>
<keyword evidence="11" id="KW-1185">Reference proteome</keyword>
<feature type="domain" description="Peptidase M43 pregnancy-associated plasma-A" evidence="9">
    <location>
        <begin position="150"/>
        <end position="241"/>
    </location>
</feature>
<dbReference type="AlphaFoldDB" id="A0A3N4IFU5"/>
<protein>
    <recommendedName>
        <fullName evidence="9">Peptidase M43 pregnancy-associated plasma-A domain-containing protein</fullName>
    </recommendedName>
</protein>
<keyword evidence="6" id="KW-0862">Zinc</keyword>
<evidence type="ECO:0000256" key="6">
    <source>
        <dbReference type="ARBA" id="ARBA00022833"/>
    </source>
</evidence>
<dbReference type="InterPro" id="IPR024079">
    <property type="entry name" value="MetalloPept_cat_dom_sf"/>
</dbReference>
<dbReference type="EMBL" id="ML119667">
    <property type="protein sequence ID" value="RPA83051.1"/>
    <property type="molecule type" value="Genomic_DNA"/>
</dbReference>
<keyword evidence="8" id="KW-1015">Disulfide bond</keyword>
<evidence type="ECO:0000313" key="11">
    <source>
        <dbReference type="Proteomes" id="UP000275078"/>
    </source>
</evidence>
<proteinExistence type="inferred from homology"/>
<evidence type="ECO:0000313" key="10">
    <source>
        <dbReference type="EMBL" id="RPA83051.1"/>
    </source>
</evidence>
<dbReference type="STRING" id="1160509.A0A3N4IFU5"/>
<evidence type="ECO:0000256" key="7">
    <source>
        <dbReference type="ARBA" id="ARBA00023049"/>
    </source>
</evidence>
<gene>
    <name evidence="10" type="ORF">BJ508DRAFT_207543</name>
</gene>
<evidence type="ECO:0000256" key="4">
    <source>
        <dbReference type="ARBA" id="ARBA00022729"/>
    </source>
</evidence>
<dbReference type="Gene3D" id="3.40.390.10">
    <property type="entry name" value="Collagenase (Catalytic Domain)"/>
    <property type="match status" value="1"/>
</dbReference>
<sequence length="254" mass="28276">MSQRSHPSPKRTRTIKIPVYIHVVFGNNSIHATIPNKLLRKQMVVLNEGFASLKPRFKFDLIGITRTNNSGWSRAESLASMLSMGGALRKGNYGTLNIYIVDAYANNKWYGMASPPLMIPWEDEVKTDGVWLDWSTVPGPYANKQFGLGKTAVHEVGHWLGLLHTWGDDVSEGCSLDPYKGGDFVADTPAEREPARGCQIGRDTCRGEGFDGDDPVTNPMDYSDDHCIGDFTPGQARRMEMIWDLLRPVPDAYA</sequence>
<evidence type="ECO:0000256" key="3">
    <source>
        <dbReference type="ARBA" id="ARBA00022723"/>
    </source>
</evidence>
<dbReference type="InterPro" id="IPR008754">
    <property type="entry name" value="Peptidase_M43"/>
</dbReference>
<evidence type="ECO:0000256" key="2">
    <source>
        <dbReference type="ARBA" id="ARBA00022670"/>
    </source>
</evidence>
<dbReference type="SUPFAM" id="SSF55486">
    <property type="entry name" value="Metalloproteases ('zincins'), catalytic domain"/>
    <property type="match status" value="1"/>
</dbReference>
<evidence type="ECO:0000256" key="1">
    <source>
        <dbReference type="ARBA" id="ARBA00008721"/>
    </source>
</evidence>
<dbReference type="Proteomes" id="UP000275078">
    <property type="component" value="Unassembled WGS sequence"/>
</dbReference>
<dbReference type="CDD" id="cd04275">
    <property type="entry name" value="ZnMc_pappalysin_like"/>
    <property type="match status" value="1"/>
</dbReference>
<dbReference type="GO" id="GO:0008237">
    <property type="term" value="F:metallopeptidase activity"/>
    <property type="evidence" value="ECO:0007669"/>
    <property type="project" value="UniProtKB-KW"/>
</dbReference>
<dbReference type="OrthoDB" id="536211at2759"/>
<keyword evidence="4" id="KW-0732">Signal</keyword>
<accession>A0A3N4IFU5</accession>
<dbReference type="PANTHER" id="PTHR47466:SF1">
    <property type="entry name" value="METALLOPROTEASE MEP1 (AFU_ORTHOLOGUE AFUA_1G07730)-RELATED"/>
    <property type="match status" value="1"/>
</dbReference>
<dbReference type="GO" id="GO:0046872">
    <property type="term" value="F:metal ion binding"/>
    <property type="evidence" value="ECO:0007669"/>
    <property type="project" value="UniProtKB-KW"/>
</dbReference>
<comment type="similarity">
    <text evidence="1">Belongs to the peptidase M43B family.</text>
</comment>
<keyword evidence="2" id="KW-0645">Protease</keyword>
<dbReference type="GO" id="GO:0006508">
    <property type="term" value="P:proteolysis"/>
    <property type="evidence" value="ECO:0007669"/>
    <property type="project" value="UniProtKB-KW"/>
</dbReference>
<name>A0A3N4IFU5_ASCIM</name>
<keyword evidence="3" id="KW-0479">Metal-binding</keyword>
<organism evidence="10 11">
    <name type="scientific">Ascobolus immersus RN42</name>
    <dbReference type="NCBI Taxonomy" id="1160509"/>
    <lineage>
        <taxon>Eukaryota</taxon>
        <taxon>Fungi</taxon>
        <taxon>Dikarya</taxon>
        <taxon>Ascomycota</taxon>
        <taxon>Pezizomycotina</taxon>
        <taxon>Pezizomycetes</taxon>
        <taxon>Pezizales</taxon>
        <taxon>Ascobolaceae</taxon>
        <taxon>Ascobolus</taxon>
    </lineage>
</organism>
<dbReference type="PANTHER" id="PTHR47466">
    <property type="match status" value="1"/>
</dbReference>